<keyword evidence="4" id="KW-1185">Reference proteome</keyword>
<keyword evidence="2" id="KW-1133">Transmembrane helix</keyword>
<dbReference type="OrthoDB" id="213635at2157"/>
<evidence type="ECO:0000313" key="3">
    <source>
        <dbReference type="EMBL" id="EMA38394.1"/>
    </source>
</evidence>
<sequence length="418" mass="44013">MSSRQSVANVWRDHELPAAILASATLVGLVVAGASLLVDPLLVVRPGDAPKYFQIARAPFDATDVPSAPFRYRVVTPTLAWLLPTSRLTGFAVVNLSALTAAGVVGYAYLRDLGFGVRRAAFGLALFVVSPAVAYLSTNLVLVDGVTMFMLACVFWAAYRDRLLVFALLLALGVATKESVLFALPIYGLYCLQRRGVRGVVRPIAAAIPAGVMYLGLRVFYGFSGDTLGAIVARGVGAQLDKFAMSVFYIPYEVYSAFGTLWVLAALYGVVTLPKVVRERSVDRRTAFLAAGIAVVPLAFLQPLIARNITRVLFIAFPVVIPTALLGIESLSRRLRLAFCGFAALAGLAGIAGALVVLPSLAGSVESVSLPAIQYLALVGAANELVVILAVLAGGSADTGAGEPSAPPLRTESRSRAD</sequence>
<feature type="transmembrane region" description="Helical" evidence="2">
    <location>
        <begin position="254"/>
        <end position="274"/>
    </location>
</feature>
<feature type="transmembrane region" description="Helical" evidence="2">
    <location>
        <begin position="204"/>
        <end position="223"/>
    </location>
</feature>
<dbReference type="AlphaFoldDB" id="M0M1A9"/>
<evidence type="ECO:0000256" key="2">
    <source>
        <dbReference type="SAM" id="Phobius"/>
    </source>
</evidence>
<keyword evidence="2" id="KW-0472">Membrane</keyword>
<protein>
    <recommendedName>
        <fullName evidence="5">Glycosyltransferase RgtA/B/C/D-like domain-containing protein</fullName>
    </recommendedName>
</protein>
<feature type="region of interest" description="Disordered" evidence="1">
    <location>
        <begin position="398"/>
        <end position="418"/>
    </location>
</feature>
<feature type="transmembrane region" description="Helical" evidence="2">
    <location>
        <begin position="311"/>
        <end position="328"/>
    </location>
</feature>
<evidence type="ECO:0000313" key="4">
    <source>
        <dbReference type="Proteomes" id="UP000011566"/>
    </source>
</evidence>
<gene>
    <name evidence="3" type="ORF">C447_09567</name>
</gene>
<evidence type="ECO:0000256" key="1">
    <source>
        <dbReference type="SAM" id="MobiDB-lite"/>
    </source>
</evidence>
<dbReference type="RefSeq" id="WP_007693278.1">
    <property type="nucleotide sequence ID" value="NZ_AOMB01000030.1"/>
</dbReference>
<reference evidence="3 4" key="1">
    <citation type="journal article" date="2014" name="PLoS Genet.">
        <title>Phylogenetically driven sequencing of extremely halophilic archaea reveals strategies for static and dynamic osmo-response.</title>
        <authorList>
            <person name="Becker E.A."/>
            <person name="Seitzer P.M."/>
            <person name="Tritt A."/>
            <person name="Larsen D."/>
            <person name="Krusor M."/>
            <person name="Yao A.I."/>
            <person name="Wu D."/>
            <person name="Madern D."/>
            <person name="Eisen J.A."/>
            <person name="Darling A.E."/>
            <person name="Facciotti M.T."/>
        </authorList>
    </citation>
    <scope>NUCLEOTIDE SEQUENCE [LARGE SCALE GENOMIC DNA]</scope>
    <source>
        <strain evidence="3 4">100A6</strain>
    </source>
</reference>
<feature type="transmembrane region" description="Helical" evidence="2">
    <location>
        <begin position="165"/>
        <end position="192"/>
    </location>
</feature>
<name>M0M1A9_9EURY</name>
<proteinExistence type="predicted"/>
<feature type="transmembrane region" description="Helical" evidence="2">
    <location>
        <begin position="20"/>
        <end position="44"/>
    </location>
</feature>
<accession>M0M1A9</accession>
<dbReference type="Proteomes" id="UP000011566">
    <property type="component" value="Unassembled WGS sequence"/>
</dbReference>
<evidence type="ECO:0008006" key="5">
    <source>
        <dbReference type="Google" id="ProtNLM"/>
    </source>
</evidence>
<dbReference type="PATRIC" id="fig|1132509.6.peg.2157"/>
<feature type="transmembrane region" description="Helical" evidence="2">
    <location>
        <begin position="88"/>
        <end position="110"/>
    </location>
</feature>
<feature type="transmembrane region" description="Helical" evidence="2">
    <location>
        <begin position="286"/>
        <end position="305"/>
    </location>
</feature>
<organism evidence="3 4">
    <name type="scientific">Halococcus hamelinensis 100A6</name>
    <dbReference type="NCBI Taxonomy" id="1132509"/>
    <lineage>
        <taxon>Archaea</taxon>
        <taxon>Methanobacteriati</taxon>
        <taxon>Methanobacteriota</taxon>
        <taxon>Stenosarchaea group</taxon>
        <taxon>Halobacteria</taxon>
        <taxon>Halobacteriales</taxon>
        <taxon>Halococcaceae</taxon>
        <taxon>Halococcus</taxon>
    </lineage>
</organism>
<keyword evidence="2" id="KW-0812">Transmembrane</keyword>
<feature type="transmembrane region" description="Helical" evidence="2">
    <location>
        <begin position="335"/>
        <end position="361"/>
    </location>
</feature>
<feature type="transmembrane region" description="Helical" evidence="2">
    <location>
        <begin position="373"/>
        <end position="393"/>
    </location>
</feature>
<feature type="transmembrane region" description="Helical" evidence="2">
    <location>
        <begin position="116"/>
        <end position="136"/>
    </location>
</feature>
<dbReference type="EMBL" id="AOMB01000030">
    <property type="protein sequence ID" value="EMA38394.1"/>
    <property type="molecule type" value="Genomic_DNA"/>
</dbReference>
<comment type="caution">
    <text evidence="3">The sequence shown here is derived from an EMBL/GenBank/DDBJ whole genome shotgun (WGS) entry which is preliminary data.</text>
</comment>